<dbReference type="PANTHER" id="PTHR24291">
    <property type="entry name" value="CYTOCHROME P450 FAMILY 4"/>
    <property type="match status" value="1"/>
</dbReference>
<keyword evidence="2 7" id="KW-0349">Heme</keyword>
<dbReference type="InParanoid" id="A0A078B4K9"/>
<dbReference type="InterPro" id="IPR001128">
    <property type="entry name" value="Cyt_P450"/>
</dbReference>
<comment type="similarity">
    <text evidence="1">Belongs to the cytochrome P450 family.</text>
</comment>
<evidence type="ECO:0000256" key="3">
    <source>
        <dbReference type="ARBA" id="ARBA00022723"/>
    </source>
</evidence>
<dbReference type="InterPro" id="IPR050196">
    <property type="entry name" value="Cytochrome_P450_Monoox"/>
</dbReference>
<name>A0A078B4K9_STYLE</name>
<protein>
    <submittedName>
        <fullName evidence="8">Cytochrome p450</fullName>
    </submittedName>
</protein>
<dbReference type="AlphaFoldDB" id="A0A078B4K9"/>
<sequence>MYYHYWYYKRQGVQSIAFPRPVIGTQFLFMKSCMKLDQYSRFPHIEYWHEHFGPKLPKIFLDFRSPCGAIIVSCPKMVNELYVTKNKYFDRHYREKQVGELVIGDSILFQKSSIQWAEKRKHISTVFYKERLQMILNTITEMCLKQVQSWKQTFANRRDISMDINKEILDMLMDETQVCVFGMEYLYKKFTYLENGSLVEISVGEAVRRIFRTALRRLYGPIRELFEFCDHFYLTDWEKELKTNVTNFRVFLLGIVNERREAMLKPEFVNNGDFVTLLLTLDLFKNDDKMILDECVGFMIASTNATSLLISNTIYYLTQFKAQGHLNQIRGEFKKVFKRDNFQDLTADDWKGLLNFDNFADMPYLSNCINETLRIDSPPISFGIELTEPIDLLGYKILNDHPVIININALHYNDEEWQEPNEYIPQRFDPQSKYFLTPAGKKRHPISFTPFLGGKRVCLGKTFAEHITRYQLAIILSQLDFEFTDQHLYDKKPKNHAGSGQPVYSAYITLQN</sequence>
<proteinExistence type="inferred from homology"/>
<keyword evidence="6" id="KW-0503">Monooxygenase</keyword>
<dbReference type="Gene3D" id="1.10.630.10">
    <property type="entry name" value="Cytochrome P450"/>
    <property type="match status" value="1"/>
</dbReference>
<keyword evidence="3 7" id="KW-0479">Metal-binding</keyword>
<evidence type="ECO:0000256" key="6">
    <source>
        <dbReference type="ARBA" id="ARBA00023033"/>
    </source>
</evidence>
<dbReference type="InterPro" id="IPR036396">
    <property type="entry name" value="Cyt_P450_sf"/>
</dbReference>
<evidence type="ECO:0000313" key="9">
    <source>
        <dbReference type="Proteomes" id="UP000039865"/>
    </source>
</evidence>
<dbReference type="Pfam" id="PF00067">
    <property type="entry name" value="p450"/>
    <property type="match status" value="1"/>
</dbReference>
<dbReference type="CDD" id="cd00302">
    <property type="entry name" value="cytochrome_P450"/>
    <property type="match status" value="1"/>
</dbReference>
<keyword evidence="5 7" id="KW-0408">Iron</keyword>
<gene>
    <name evidence="8" type="primary">Contig5786.g6195</name>
    <name evidence="8" type="ORF">STYLEM_18598</name>
</gene>
<feature type="binding site" description="axial binding residue" evidence="7">
    <location>
        <position position="458"/>
    </location>
    <ligand>
        <name>heme</name>
        <dbReference type="ChEBI" id="CHEBI:30413"/>
    </ligand>
    <ligandPart>
        <name>Fe</name>
        <dbReference type="ChEBI" id="CHEBI:18248"/>
    </ligandPart>
</feature>
<evidence type="ECO:0000256" key="2">
    <source>
        <dbReference type="ARBA" id="ARBA00022617"/>
    </source>
</evidence>
<dbReference type="PANTHER" id="PTHR24291:SF50">
    <property type="entry name" value="BIFUNCTIONAL ALBAFLAVENONE MONOOXYGENASE_TERPENE SYNTHASE"/>
    <property type="match status" value="1"/>
</dbReference>
<dbReference type="InterPro" id="IPR002403">
    <property type="entry name" value="Cyt_P450_E_grp-IV"/>
</dbReference>
<evidence type="ECO:0000256" key="7">
    <source>
        <dbReference type="PIRSR" id="PIRSR602403-1"/>
    </source>
</evidence>
<keyword evidence="4" id="KW-0560">Oxidoreductase</keyword>
<comment type="cofactor">
    <cofactor evidence="7">
        <name>heme</name>
        <dbReference type="ChEBI" id="CHEBI:30413"/>
    </cofactor>
</comment>
<dbReference type="GO" id="GO:0020037">
    <property type="term" value="F:heme binding"/>
    <property type="evidence" value="ECO:0007669"/>
    <property type="project" value="InterPro"/>
</dbReference>
<evidence type="ECO:0000256" key="4">
    <source>
        <dbReference type="ARBA" id="ARBA00023002"/>
    </source>
</evidence>
<dbReference type="PRINTS" id="PR00465">
    <property type="entry name" value="EP450IV"/>
</dbReference>
<evidence type="ECO:0000256" key="5">
    <source>
        <dbReference type="ARBA" id="ARBA00023004"/>
    </source>
</evidence>
<keyword evidence="9" id="KW-1185">Reference proteome</keyword>
<evidence type="ECO:0000313" key="8">
    <source>
        <dbReference type="EMBL" id="CDW89465.1"/>
    </source>
</evidence>
<organism evidence="8 9">
    <name type="scientific">Stylonychia lemnae</name>
    <name type="common">Ciliate</name>
    <dbReference type="NCBI Taxonomy" id="5949"/>
    <lineage>
        <taxon>Eukaryota</taxon>
        <taxon>Sar</taxon>
        <taxon>Alveolata</taxon>
        <taxon>Ciliophora</taxon>
        <taxon>Intramacronucleata</taxon>
        <taxon>Spirotrichea</taxon>
        <taxon>Stichotrichia</taxon>
        <taxon>Sporadotrichida</taxon>
        <taxon>Oxytrichidae</taxon>
        <taxon>Stylonychinae</taxon>
        <taxon>Stylonychia</taxon>
    </lineage>
</organism>
<dbReference type="GO" id="GO:0005506">
    <property type="term" value="F:iron ion binding"/>
    <property type="evidence" value="ECO:0007669"/>
    <property type="project" value="InterPro"/>
</dbReference>
<accession>A0A078B4K9</accession>
<evidence type="ECO:0000256" key="1">
    <source>
        <dbReference type="ARBA" id="ARBA00010617"/>
    </source>
</evidence>
<dbReference type="GO" id="GO:0016705">
    <property type="term" value="F:oxidoreductase activity, acting on paired donors, with incorporation or reduction of molecular oxygen"/>
    <property type="evidence" value="ECO:0007669"/>
    <property type="project" value="InterPro"/>
</dbReference>
<reference evidence="8 9" key="1">
    <citation type="submission" date="2014-06" db="EMBL/GenBank/DDBJ databases">
        <authorList>
            <person name="Swart Estienne"/>
        </authorList>
    </citation>
    <scope>NUCLEOTIDE SEQUENCE [LARGE SCALE GENOMIC DNA]</scope>
    <source>
        <strain evidence="8 9">130c</strain>
    </source>
</reference>
<dbReference type="SUPFAM" id="SSF48264">
    <property type="entry name" value="Cytochrome P450"/>
    <property type="match status" value="1"/>
</dbReference>
<dbReference type="OrthoDB" id="290742at2759"/>
<dbReference type="Proteomes" id="UP000039865">
    <property type="component" value="Unassembled WGS sequence"/>
</dbReference>
<dbReference type="GO" id="GO:0004497">
    <property type="term" value="F:monooxygenase activity"/>
    <property type="evidence" value="ECO:0007669"/>
    <property type="project" value="UniProtKB-KW"/>
</dbReference>
<dbReference type="OMA" id="NTITEMC"/>
<dbReference type="EMBL" id="CCKQ01017572">
    <property type="protein sequence ID" value="CDW89465.1"/>
    <property type="molecule type" value="Genomic_DNA"/>
</dbReference>